<evidence type="ECO:0000313" key="2">
    <source>
        <dbReference type="EMBL" id="RKF22515.1"/>
    </source>
</evidence>
<dbReference type="GO" id="GO:0009228">
    <property type="term" value="P:thiamine biosynthetic process"/>
    <property type="evidence" value="ECO:0007669"/>
    <property type="project" value="UniProtKB-KW"/>
</dbReference>
<protein>
    <submittedName>
        <fullName evidence="2">Thiamine phosphate synthase</fullName>
    </submittedName>
</protein>
<keyword evidence="3" id="KW-1185">Reference proteome</keyword>
<evidence type="ECO:0000313" key="3">
    <source>
        <dbReference type="Proteomes" id="UP000284395"/>
    </source>
</evidence>
<evidence type="ECO:0000259" key="1">
    <source>
        <dbReference type="Pfam" id="PF02581"/>
    </source>
</evidence>
<reference evidence="2 3" key="1">
    <citation type="submission" date="2018-09" db="EMBL/GenBank/DDBJ databases">
        <title>Altererythrobacter spongiae sp. nov., isolated from a marine sponge.</title>
        <authorList>
            <person name="Zhuang L."/>
            <person name="Luo L."/>
        </authorList>
    </citation>
    <scope>NUCLEOTIDE SEQUENCE [LARGE SCALE GENOMIC DNA]</scope>
    <source>
        <strain evidence="2 3">HN-Y73</strain>
    </source>
</reference>
<organism evidence="2 3">
    <name type="scientific">Altericroceibacterium spongiae</name>
    <dbReference type="NCBI Taxonomy" id="2320269"/>
    <lineage>
        <taxon>Bacteria</taxon>
        <taxon>Pseudomonadati</taxon>
        <taxon>Pseudomonadota</taxon>
        <taxon>Alphaproteobacteria</taxon>
        <taxon>Sphingomonadales</taxon>
        <taxon>Erythrobacteraceae</taxon>
        <taxon>Altericroceibacterium</taxon>
    </lineage>
</organism>
<dbReference type="InterPro" id="IPR036206">
    <property type="entry name" value="ThiamineP_synth_sf"/>
</dbReference>
<feature type="domain" description="Thiamine phosphate synthase/TenI" evidence="1">
    <location>
        <begin position="17"/>
        <end position="173"/>
    </location>
</feature>
<dbReference type="Pfam" id="PF02581">
    <property type="entry name" value="TMP-TENI"/>
    <property type="match status" value="1"/>
</dbReference>
<dbReference type="CDD" id="cd00564">
    <property type="entry name" value="TMP_TenI"/>
    <property type="match status" value="1"/>
</dbReference>
<dbReference type="OrthoDB" id="8446047at2"/>
<dbReference type="InterPro" id="IPR013785">
    <property type="entry name" value="Aldolase_TIM"/>
</dbReference>
<comment type="caution">
    <text evidence="2">The sequence shown here is derived from an EMBL/GenBank/DDBJ whole genome shotgun (WGS) entry which is preliminary data.</text>
</comment>
<name>A0A420EPB6_9SPHN</name>
<proteinExistence type="predicted"/>
<dbReference type="SUPFAM" id="SSF51391">
    <property type="entry name" value="Thiamin phosphate synthase"/>
    <property type="match status" value="1"/>
</dbReference>
<dbReference type="Gene3D" id="3.20.20.70">
    <property type="entry name" value="Aldolase class I"/>
    <property type="match status" value="1"/>
</dbReference>
<dbReference type="InterPro" id="IPR022998">
    <property type="entry name" value="ThiamineP_synth_TenI"/>
</dbReference>
<gene>
    <name evidence="2" type="ORF">D6851_04650</name>
</gene>
<accession>A0A420EPB6</accession>
<dbReference type="AlphaFoldDB" id="A0A420EPB6"/>
<sequence>MPERQTQKCPELPEIWLISDSRNDAMLEQSLAALPRGSGFIYRHYHLSAEAREARFKSLKSVARRYGHIVILAGPPPVARCWRADGVYGAAEQIRKAPAGLLRLATAHSLREVGEAGRIGADAVLLSPVFSTRSHPGGKLLGPLRFRLLAQRAAMPVIALGGMTRHKAAMLARGGPLNRDHAFHWAAIDGLSRRNPVPRASA</sequence>
<dbReference type="EMBL" id="RAPF01000002">
    <property type="protein sequence ID" value="RKF22515.1"/>
    <property type="molecule type" value="Genomic_DNA"/>
</dbReference>
<dbReference type="Proteomes" id="UP000284395">
    <property type="component" value="Unassembled WGS sequence"/>
</dbReference>